<sequence>MHSQEDRALRQLWGLEVAVARGPKARWSPAQVAAAAVELADEAGLDGVSLGKVAERVGMTTTGVYRYVDSKAELVELMVDAAIGDPPAIPGTDWRERCRAWTALLADRYARHPWLCEVTPTRMPTQPRAYAWIEALLDAVGDRPEVDALRLALLLDSLVRTYASLENGLRGAEPAPWLAAAVAERYPRLAAAAVQDVSDAGRELEFAVDAVLAGLG</sequence>
<dbReference type="PANTHER" id="PTHR30055">
    <property type="entry name" value="HTH-TYPE TRANSCRIPTIONAL REGULATOR RUTR"/>
    <property type="match status" value="1"/>
</dbReference>
<dbReference type="InterPro" id="IPR036271">
    <property type="entry name" value="Tet_transcr_reg_TetR-rel_C_sf"/>
</dbReference>
<protein>
    <submittedName>
        <fullName evidence="6">Helix-turn-helix domain-containing protein</fullName>
    </submittedName>
</protein>
<dbReference type="Pfam" id="PF00440">
    <property type="entry name" value="TetR_N"/>
    <property type="match status" value="1"/>
</dbReference>
<evidence type="ECO:0000313" key="6">
    <source>
        <dbReference type="EMBL" id="XBM49628.1"/>
    </source>
</evidence>
<dbReference type="AlphaFoldDB" id="A0AAU7GHY0"/>
<dbReference type="RefSeq" id="WP_348789542.1">
    <property type="nucleotide sequence ID" value="NZ_CP157390.1"/>
</dbReference>
<name>A0AAU7GHY0_9MICO</name>
<proteinExistence type="predicted"/>
<feature type="domain" description="HTH tetR-type" evidence="5">
    <location>
        <begin position="26"/>
        <end position="86"/>
    </location>
</feature>
<dbReference type="SUPFAM" id="SSF48498">
    <property type="entry name" value="Tetracyclin repressor-like, C-terminal domain"/>
    <property type="match status" value="1"/>
</dbReference>
<organism evidence="6">
    <name type="scientific">Leifsonia sp. NPDC080035</name>
    <dbReference type="NCBI Taxonomy" id="3143936"/>
    <lineage>
        <taxon>Bacteria</taxon>
        <taxon>Bacillati</taxon>
        <taxon>Actinomycetota</taxon>
        <taxon>Actinomycetes</taxon>
        <taxon>Micrococcales</taxon>
        <taxon>Microbacteriaceae</taxon>
        <taxon>Leifsonia</taxon>
    </lineage>
</organism>
<keyword evidence="2 4" id="KW-0238">DNA-binding</keyword>
<dbReference type="InterPro" id="IPR050109">
    <property type="entry name" value="HTH-type_TetR-like_transc_reg"/>
</dbReference>
<dbReference type="InterPro" id="IPR001647">
    <property type="entry name" value="HTH_TetR"/>
</dbReference>
<dbReference type="PRINTS" id="PR00455">
    <property type="entry name" value="HTHTETR"/>
</dbReference>
<evidence type="ECO:0000256" key="1">
    <source>
        <dbReference type="ARBA" id="ARBA00023015"/>
    </source>
</evidence>
<keyword evidence="1" id="KW-0805">Transcription regulation</keyword>
<dbReference type="EMBL" id="CP157390">
    <property type="protein sequence ID" value="XBM49628.1"/>
    <property type="molecule type" value="Genomic_DNA"/>
</dbReference>
<dbReference type="GO" id="GO:0000976">
    <property type="term" value="F:transcription cis-regulatory region binding"/>
    <property type="evidence" value="ECO:0007669"/>
    <property type="project" value="TreeGrafter"/>
</dbReference>
<keyword evidence="3" id="KW-0804">Transcription</keyword>
<evidence type="ECO:0000256" key="2">
    <source>
        <dbReference type="ARBA" id="ARBA00023125"/>
    </source>
</evidence>
<dbReference type="SUPFAM" id="SSF46689">
    <property type="entry name" value="Homeodomain-like"/>
    <property type="match status" value="1"/>
</dbReference>
<dbReference type="PROSITE" id="PS50977">
    <property type="entry name" value="HTH_TETR_2"/>
    <property type="match status" value="1"/>
</dbReference>
<dbReference type="InterPro" id="IPR009057">
    <property type="entry name" value="Homeodomain-like_sf"/>
</dbReference>
<dbReference type="PANTHER" id="PTHR30055:SF151">
    <property type="entry name" value="TRANSCRIPTIONAL REGULATORY PROTEIN"/>
    <property type="match status" value="1"/>
</dbReference>
<dbReference type="Gene3D" id="1.10.10.60">
    <property type="entry name" value="Homeodomain-like"/>
    <property type="match status" value="1"/>
</dbReference>
<dbReference type="GO" id="GO:0003700">
    <property type="term" value="F:DNA-binding transcription factor activity"/>
    <property type="evidence" value="ECO:0007669"/>
    <property type="project" value="TreeGrafter"/>
</dbReference>
<accession>A0AAU7GHY0</accession>
<reference evidence="6" key="1">
    <citation type="submission" date="2024-05" db="EMBL/GenBank/DDBJ databases">
        <title>The Natural Products Discovery Center: Release of the First 8490 Sequenced Strains for Exploring Actinobacteria Biosynthetic Diversity.</title>
        <authorList>
            <person name="Kalkreuter E."/>
            <person name="Kautsar S.A."/>
            <person name="Yang D."/>
            <person name="Bader C.D."/>
            <person name="Teijaro C.N."/>
            <person name="Fluegel L."/>
            <person name="Davis C.M."/>
            <person name="Simpson J.R."/>
            <person name="Lauterbach L."/>
            <person name="Steele A.D."/>
            <person name="Gui C."/>
            <person name="Meng S."/>
            <person name="Li G."/>
            <person name="Viehrig K."/>
            <person name="Ye F."/>
            <person name="Su P."/>
            <person name="Kiefer A.F."/>
            <person name="Nichols A."/>
            <person name="Cepeda A.J."/>
            <person name="Yan W."/>
            <person name="Fan B."/>
            <person name="Jiang Y."/>
            <person name="Adhikari A."/>
            <person name="Zheng C.-J."/>
            <person name="Schuster L."/>
            <person name="Cowan T.M."/>
            <person name="Smanski M.J."/>
            <person name="Chevrette M.G."/>
            <person name="de Carvalho L.P.S."/>
            <person name="Shen B."/>
        </authorList>
    </citation>
    <scope>NUCLEOTIDE SEQUENCE</scope>
    <source>
        <strain evidence="6">NPDC080035</strain>
    </source>
</reference>
<evidence type="ECO:0000256" key="4">
    <source>
        <dbReference type="PROSITE-ProRule" id="PRU00335"/>
    </source>
</evidence>
<dbReference type="Gene3D" id="1.10.357.10">
    <property type="entry name" value="Tetracycline Repressor, domain 2"/>
    <property type="match status" value="1"/>
</dbReference>
<evidence type="ECO:0000259" key="5">
    <source>
        <dbReference type="PROSITE" id="PS50977"/>
    </source>
</evidence>
<gene>
    <name evidence="6" type="ORF">AAME72_07120</name>
</gene>
<evidence type="ECO:0000256" key="3">
    <source>
        <dbReference type="ARBA" id="ARBA00023163"/>
    </source>
</evidence>
<feature type="DNA-binding region" description="H-T-H motif" evidence="4">
    <location>
        <begin position="49"/>
        <end position="68"/>
    </location>
</feature>